<sequence>MFMVRELVRHQGSALNGTPLYVNEQFSKEAANNRFMLVPRKRRPPQQTLTSVDCVRHTVCQRGASSGLGIQRG</sequence>
<dbReference type="EMBL" id="JAIWYP010000007">
    <property type="protein sequence ID" value="KAH3792282.1"/>
    <property type="molecule type" value="Genomic_DNA"/>
</dbReference>
<evidence type="ECO:0000313" key="2">
    <source>
        <dbReference type="Proteomes" id="UP000828390"/>
    </source>
</evidence>
<keyword evidence="2" id="KW-1185">Reference proteome</keyword>
<reference evidence="1" key="2">
    <citation type="submission" date="2020-11" db="EMBL/GenBank/DDBJ databases">
        <authorList>
            <person name="McCartney M.A."/>
            <person name="Auch B."/>
            <person name="Kono T."/>
            <person name="Mallez S."/>
            <person name="Becker A."/>
            <person name="Gohl D.M."/>
            <person name="Silverstein K.A.T."/>
            <person name="Koren S."/>
            <person name="Bechman K.B."/>
            <person name="Herman A."/>
            <person name="Abrahante J.E."/>
            <person name="Garbe J."/>
        </authorList>
    </citation>
    <scope>NUCLEOTIDE SEQUENCE</scope>
    <source>
        <strain evidence="1">Duluth1</strain>
        <tissue evidence="1">Whole animal</tissue>
    </source>
</reference>
<proteinExistence type="predicted"/>
<evidence type="ECO:0000313" key="1">
    <source>
        <dbReference type="EMBL" id="KAH3792282.1"/>
    </source>
</evidence>
<reference evidence="1" key="1">
    <citation type="journal article" date="2019" name="bioRxiv">
        <title>The Genome of the Zebra Mussel, Dreissena polymorpha: A Resource for Invasive Species Research.</title>
        <authorList>
            <person name="McCartney M.A."/>
            <person name="Auch B."/>
            <person name="Kono T."/>
            <person name="Mallez S."/>
            <person name="Zhang Y."/>
            <person name="Obille A."/>
            <person name="Becker A."/>
            <person name="Abrahante J.E."/>
            <person name="Garbe J."/>
            <person name="Badalamenti J.P."/>
            <person name="Herman A."/>
            <person name="Mangelson H."/>
            <person name="Liachko I."/>
            <person name="Sullivan S."/>
            <person name="Sone E.D."/>
            <person name="Koren S."/>
            <person name="Silverstein K.A.T."/>
            <person name="Beckman K.B."/>
            <person name="Gohl D.M."/>
        </authorList>
    </citation>
    <scope>NUCLEOTIDE SEQUENCE</scope>
    <source>
        <strain evidence="1">Duluth1</strain>
        <tissue evidence="1">Whole animal</tissue>
    </source>
</reference>
<name>A0A9D4F5U1_DREPO</name>
<accession>A0A9D4F5U1</accession>
<dbReference type="AlphaFoldDB" id="A0A9D4F5U1"/>
<gene>
    <name evidence="1" type="ORF">DPMN_145774</name>
</gene>
<comment type="caution">
    <text evidence="1">The sequence shown here is derived from an EMBL/GenBank/DDBJ whole genome shotgun (WGS) entry which is preliminary data.</text>
</comment>
<organism evidence="1 2">
    <name type="scientific">Dreissena polymorpha</name>
    <name type="common">Zebra mussel</name>
    <name type="synonym">Mytilus polymorpha</name>
    <dbReference type="NCBI Taxonomy" id="45954"/>
    <lineage>
        <taxon>Eukaryota</taxon>
        <taxon>Metazoa</taxon>
        <taxon>Spiralia</taxon>
        <taxon>Lophotrochozoa</taxon>
        <taxon>Mollusca</taxon>
        <taxon>Bivalvia</taxon>
        <taxon>Autobranchia</taxon>
        <taxon>Heteroconchia</taxon>
        <taxon>Euheterodonta</taxon>
        <taxon>Imparidentia</taxon>
        <taxon>Neoheterodontei</taxon>
        <taxon>Myida</taxon>
        <taxon>Dreissenoidea</taxon>
        <taxon>Dreissenidae</taxon>
        <taxon>Dreissena</taxon>
    </lineage>
</organism>
<protein>
    <submittedName>
        <fullName evidence="1">Uncharacterized protein</fullName>
    </submittedName>
</protein>
<dbReference type="Proteomes" id="UP000828390">
    <property type="component" value="Unassembled WGS sequence"/>
</dbReference>